<protein>
    <submittedName>
        <fullName evidence="2">Hded protein</fullName>
    </submittedName>
</protein>
<organism evidence="2 3">
    <name type="scientific">Rhodobium orientis</name>
    <dbReference type="NCBI Taxonomy" id="34017"/>
    <lineage>
        <taxon>Bacteria</taxon>
        <taxon>Pseudomonadati</taxon>
        <taxon>Pseudomonadota</taxon>
        <taxon>Alphaproteobacteria</taxon>
        <taxon>Hyphomicrobiales</taxon>
        <taxon>Rhodobiaceae</taxon>
        <taxon>Rhodobium</taxon>
    </lineage>
</organism>
<comment type="caution">
    <text evidence="2">The sequence shown here is derived from an EMBL/GenBank/DDBJ whole genome shotgun (WGS) entry which is preliminary data.</text>
</comment>
<dbReference type="PANTHER" id="PTHR34989">
    <property type="entry name" value="PROTEIN HDED"/>
    <property type="match status" value="1"/>
</dbReference>
<accession>A0A327JS16</accession>
<sequence length="189" mass="19750">MTDLVPTSSEITETLHDNWVWFLILGIVLIIVGIFAVAAPLASSIAVTLVLAIALIVGGAAQAIQAFRVQSSGAFIWHLLVAIAAILGGIAIYIHPLIGTLALTLVVAAVFLMQGIFQLLLALNLRRHKGWLWLLASGGVSILVALMIFTGFPASAAFVLGILAGISIAFNGWSYIAIALAAKDADPVV</sequence>
<dbReference type="Proteomes" id="UP000249299">
    <property type="component" value="Unassembled WGS sequence"/>
</dbReference>
<feature type="transmembrane region" description="Helical" evidence="1">
    <location>
        <begin position="76"/>
        <end position="95"/>
    </location>
</feature>
<dbReference type="InterPro" id="IPR052712">
    <property type="entry name" value="Acid_resist_chaperone_HdeD"/>
</dbReference>
<keyword evidence="3" id="KW-1185">Reference proteome</keyword>
<dbReference type="AlphaFoldDB" id="A0A327JS16"/>
<dbReference type="PANTHER" id="PTHR34989:SF1">
    <property type="entry name" value="PROTEIN HDED"/>
    <property type="match status" value="1"/>
</dbReference>
<reference evidence="2 3" key="1">
    <citation type="submission" date="2017-07" db="EMBL/GenBank/DDBJ databases">
        <title>Draft Genome Sequences of Select Purple Nonsulfur Bacteria.</title>
        <authorList>
            <person name="Lasarre B."/>
            <person name="Mckinlay J.B."/>
        </authorList>
    </citation>
    <scope>NUCLEOTIDE SEQUENCE [LARGE SCALE GENOMIC DNA]</scope>
    <source>
        <strain evidence="2 3">DSM 11290</strain>
    </source>
</reference>
<name>A0A327JS16_9HYPH</name>
<feature type="transmembrane region" description="Helical" evidence="1">
    <location>
        <begin position="20"/>
        <end position="39"/>
    </location>
</feature>
<dbReference type="OrthoDB" id="9815400at2"/>
<dbReference type="RefSeq" id="WP_111433774.1">
    <property type="nucleotide sequence ID" value="NZ_JACIGG010000002.1"/>
</dbReference>
<keyword evidence="1" id="KW-1133">Transmembrane helix</keyword>
<dbReference type="Pfam" id="PF03729">
    <property type="entry name" value="DUF308"/>
    <property type="match status" value="1"/>
</dbReference>
<evidence type="ECO:0000313" key="3">
    <source>
        <dbReference type="Proteomes" id="UP000249299"/>
    </source>
</evidence>
<evidence type="ECO:0000256" key="1">
    <source>
        <dbReference type="SAM" id="Phobius"/>
    </source>
</evidence>
<feature type="transmembrane region" description="Helical" evidence="1">
    <location>
        <begin position="130"/>
        <end position="152"/>
    </location>
</feature>
<dbReference type="GO" id="GO:0005886">
    <property type="term" value="C:plasma membrane"/>
    <property type="evidence" value="ECO:0007669"/>
    <property type="project" value="TreeGrafter"/>
</dbReference>
<keyword evidence="1" id="KW-0812">Transmembrane</keyword>
<dbReference type="InterPro" id="IPR005325">
    <property type="entry name" value="DUF308_memb"/>
</dbReference>
<feature type="transmembrane region" description="Helical" evidence="1">
    <location>
        <begin position="45"/>
        <end position="64"/>
    </location>
</feature>
<feature type="transmembrane region" description="Helical" evidence="1">
    <location>
        <begin position="158"/>
        <end position="182"/>
    </location>
</feature>
<keyword evidence="1" id="KW-0472">Membrane</keyword>
<gene>
    <name evidence="2" type="ORF">CH339_07775</name>
</gene>
<dbReference type="EMBL" id="NPEV01000011">
    <property type="protein sequence ID" value="RAI28234.1"/>
    <property type="molecule type" value="Genomic_DNA"/>
</dbReference>
<evidence type="ECO:0000313" key="2">
    <source>
        <dbReference type="EMBL" id="RAI28234.1"/>
    </source>
</evidence>
<proteinExistence type="predicted"/>
<feature type="transmembrane region" description="Helical" evidence="1">
    <location>
        <begin position="101"/>
        <end position="123"/>
    </location>
</feature>